<dbReference type="SUPFAM" id="SSF57903">
    <property type="entry name" value="FYVE/PHD zinc finger"/>
    <property type="match status" value="1"/>
</dbReference>
<evidence type="ECO:0000256" key="3">
    <source>
        <dbReference type="ARBA" id="ARBA00022833"/>
    </source>
</evidence>
<keyword evidence="2" id="KW-0863">Zinc-finger</keyword>
<sequence>MAKCGGCGKFMSTTESISCGKCRIRYHRACVGLLNTGSLPTSWHCPECKKNLLRDNGADTPVRGCASVAALESSINLMDTSPINNTALDDTQELNTDFLKAELRQLKDEFLGIIRSEFQLLRDDLSQLRSLVKLNNDRLCSLEERVAIIENQKVVQPASSEVNALITQLRNDINDRDQELLANDVQISNITEVSGENPINTAMLLASKIGVKIKPRDIVSAERVGGRRIGATQSTGPVETRPRFLVVRLARRDLRDELLEAARVRRGMTTADLELPGPATRFYINERLTKVNRELFRRAREAGGSRGWQFIWSKKGRIFARNKPGDSAYHIRCEADLQGVFNLTASSNGGVVASA</sequence>
<organism evidence="5 6">
    <name type="scientific">Spodoptera littoralis</name>
    <name type="common">Egyptian cotton leafworm</name>
    <dbReference type="NCBI Taxonomy" id="7109"/>
    <lineage>
        <taxon>Eukaryota</taxon>
        <taxon>Metazoa</taxon>
        <taxon>Ecdysozoa</taxon>
        <taxon>Arthropoda</taxon>
        <taxon>Hexapoda</taxon>
        <taxon>Insecta</taxon>
        <taxon>Pterygota</taxon>
        <taxon>Neoptera</taxon>
        <taxon>Endopterygota</taxon>
        <taxon>Lepidoptera</taxon>
        <taxon>Glossata</taxon>
        <taxon>Ditrysia</taxon>
        <taxon>Noctuoidea</taxon>
        <taxon>Noctuidae</taxon>
        <taxon>Amphipyrinae</taxon>
        <taxon>Spodoptera</taxon>
    </lineage>
</organism>
<dbReference type="Pfam" id="PF00628">
    <property type="entry name" value="PHD"/>
    <property type="match status" value="1"/>
</dbReference>
<keyword evidence="3" id="KW-0862">Zinc</keyword>
<dbReference type="InterPro" id="IPR001965">
    <property type="entry name" value="Znf_PHD"/>
</dbReference>
<dbReference type="InterPro" id="IPR019786">
    <property type="entry name" value="Zinc_finger_PHD-type_CS"/>
</dbReference>
<evidence type="ECO:0000256" key="1">
    <source>
        <dbReference type="ARBA" id="ARBA00022723"/>
    </source>
</evidence>
<accession>A0A9P0HVR2</accession>
<evidence type="ECO:0000313" key="5">
    <source>
        <dbReference type="EMBL" id="CAH1636266.1"/>
    </source>
</evidence>
<dbReference type="InterPro" id="IPR013083">
    <property type="entry name" value="Znf_RING/FYVE/PHD"/>
</dbReference>
<proteinExistence type="predicted"/>
<dbReference type="SMART" id="SM00249">
    <property type="entry name" value="PHD"/>
    <property type="match status" value="1"/>
</dbReference>
<keyword evidence="1" id="KW-0479">Metal-binding</keyword>
<dbReference type="InterPro" id="IPR019787">
    <property type="entry name" value="Znf_PHD-finger"/>
</dbReference>
<dbReference type="Gene3D" id="3.30.40.10">
    <property type="entry name" value="Zinc/RING finger domain, C3HC4 (zinc finger)"/>
    <property type="match status" value="1"/>
</dbReference>
<dbReference type="CDD" id="cd15489">
    <property type="entry name" value="PHD_SF"/>
    <property type="match status" value="1"/>
</dbReference>
<dbReference type="Proteomes" id="UP001153321">
    <property type="component" value="Chromosome 13"/>
</dbReference>
<name>A0A9P0HVR2_SPOLI</name>
<keyword evidence="6" id="KW-1185">Reference proteome</keyword>
<dbReference type="Pfam" id="PF25298">
    <property type="entry name" value="Baculo_FP_2nd"/>
    <property type="match status" value="1"/>
</dbReference>
<dbReference type="AlphaFoldDB" id="A0A9P0HVR2"/>
<reference evidence="5" key="1">
    <citation type="submission" date="2022-02" db="EMBL/GenBank/DDBJ databases">
        <authorList>
            <person name="King R."/>
        </authorList>
    </citation>
    <scope>NUCLEOTIDE SEQUENCE</scope>
</reference>
<evidence type="ECO:0000313" key="6">
    <source>
        <dbReference type="Proteomes" id="UP001153321"/>
    </source>
</evidence>
<evidence type="ECO:0000256" key="2">
    <source>
        <dbReference type="ARBA" id="ARBA00022771"/>
    </source>
</evidence>
<evidence type="ECO:0000259" key="4">
    <source>
        <dbReference type="SMART" id="SM00249"/>
    </source>
</evidence>
<dbReference type="PROSITE" id="PS01359">
    <property type="entry name" value="ZF_PHD_1"/>
    <property type="match status" value="1"/>
</dbReference>
<dbReference type="GO" id="GO:0008270">
    <property type="term" value="F:zinc ion binding"/>
    <property type="evidence" value="ECO:0007669"/>
    <property type="project" value="UniProtKB-KW"/>
</dbReference>
<protein>
    <recommendedName>
        <fullName evidence="4">Zinc finger PHD-type domain-containing protein</fullName>
    </recommendedName>
</protein>
<feature type="domain" description="Zinc finger PHD-type" evidence="4">
    <location>
        <begin position="3"/>
        <end position="49"/>
    </location>
</feature>
<dbReference type="InterPro" id="IPR057251">
    <property type="entry name" value="FP_C"/>
</dbReference>
<gene>
    <name evidence="5" type="ORF">SPLIT_LOCUS1628</name>
</gene>
<dbReference type="EMBL" id="LR824544">
    <property type="protein sequence ID" value="CAH1636266.1"/>
    <property type="molecule type" value="Genomic_DNA"/>
</dbReference>
<dbReference type="InterPro" id="IPR011011">
    <property type="entry name" value="Znf_FYVE_PHD"/>
</dbReference>